<dbReference type="GO" id="GO:0016887">
    <property type="term" value="F:ATP hydrolysis activity"/>
    <property type="evidence" value="ECO:0007669"/>
    <property type="project" value="InterPro"/>
</dbReference>
<dbReference type="EMBL" id="FOPK01000033">
    <property type="protein sequence ID" value="SFH58020.1"/>
    <property type="molecule type" value="Genomic_DNA"/>
</dbReference>
<organism evidence="4 5">
    <name type="scientific">Methylobacterium phyllosphaerae</name>
    <dbReference type="NCBI Taxonomy" id="418223"/>
    <lineage>
        <taxon>Bacteria</taxon>
        <taxon>Pseudomonadati</taxon>
        <taxon>Pseudomonadota</taxon>
        <taxon>Alphaproteobacteria</taxon>
        <taxon>Hyphomicrobiales</taxon>
        <taxon>Methylobacteriaceae</taxon>
        <taxon>Methylobacterium</taxon>
    </lineage>
</organism>
<dbReference type="InterPro" id="IPR050764">
    <property type="entry name" value="CbbQ/NirQ/NorQ/GpvN"/>
</dbReference>
<evidence type="ECO:0000256" key="1">
    <source>
        <dbReference type="SAM" id="MobiDB-lite"/>
    </source>
</evidence>
<evidence type="ECO:0000313" key="4">
    <source>
        <dbReference type="EMBL" id="SFH58020.1"/>
    </source>
</evidence>
<sequence>MQDAAHGPSGGRGPRKIPQRKILPHRMRPRMSGVLAERRPDTVPDDALHGRVMALREGLERGLIGSAGLVERLLIGLLTGGHLLIEGAPGLAKTRAVKRLADGLDGSFARIQCTPDLMPADLTGTTVWRQDSGTFEFLPGPLFHALVLVDEVNRAPPKVQSALLESMAEGQVTVSGTTHRLSDPFMVVATQNPIEHAGTFPLPEAQLDRFLLHVVVDMPDETTERAILDLVEGEITHHVDAMTMRLSLADVRAAREAALSTYVSPALKDYLVRLVAATRTDAAAPDLRAMIEHPASPRGTLALMMAGKARAWLRGRDHVIPEDVTDLARDALSHRIGLTWRAAAEGKTARGLVGELVQRVRAL</sequence>
<evidence type="ECO:0000259" key="2">
    <source>
        <dbReference type="Pfam" id="PF07726"/>
    </source>
</evidence>
<dbReference type="Proteomes" id="UP000199140">
    <property type="component" value="Unassembled WGS sequence"/>
</dbReference>
<feature type="domain" description="ATPase AAA-3" evidence="2">
    <location>
        <begin position="82"/>
        <end position="212"/>
    </location>
</feature>
<dbReference type="Gene3D" id="1.10.8.80">
    <property type="entry name" value="Magnesium chelatase subunit I, C-Terminal domain"/>
    <property type="match status" value="1"/>
</dbReference>
<dbReference type="PANTHER" id="PTHR42759:SF1">
    <property type="entry name" value="MAGNESIUM-CHELATASE SUBUNIT CHLD"/>
    <property type="match status" value="1"/>
</dbReference>
<proteinExistence type="predicted"/>
<dbReference type="PIRSF" id="PIRSF002849">
    <property type="entry name" value="AAA_ATPase_chaperone_MoxR_prd"/>
    <property type="match status" value="1"/>
</dbReference>
<comment type="caution">
    <text evidence="4">The sequence shown here is derived from an EMBL/GenBank/DDBJ whole genome shotgun (WGS) entry which is preliminary data.</text>
</comment>
<evidence type="ECO:0000259" key="3">
    <source>
        <dbReference type="Pfam" id="PF17863"/>
    </source>
</evidence>
<dbReference type="InterPro" id="IPR011703">
    <property type="entry name" value="ATPase_AAA-3"/>
</dbReference>
<evidence type="ECO:0000313" key="5">
    <source>
        <dbReference type="Proteomes" id="UP000199140"/>
    </source>
</evidence>
<gene>
    <name evidence="4" type="ORF">SAMN05192567_13357</name>
</gene>
<feature type="domain" description="ChlI/MoxR AAA lid" evidence="3">
    <location>
        <begin position="289"/>
        <end position="350"/>
    </location>
</feature>
<accession>A0AAE8L979</accession>
<dbReference type="SUPFAM" id="SSF52540">
    <property type="entry name" value="P-loop containing nucleoside triphosphate hydrolases"/>
    <property type="match status" value="1"/>
</dbReference>
<name>A0AAE8L979_9HYPH</name>
<dbReference type="Pfam" id="PF17863">
    <property type="entry name" value="AAA_lid_2"/>
    <property type="match status" value="1"/>
</dbReference>
<dbReference type="AlphaFoldDB" id="A0AAE8L979"/>
<feature type="region of interest" description="Disordered" evidence="1">
    <location>
        <begin position="1"/>
        <end position="21"/>
    </location>
</feature>
<reference evidence="4 5" key="1">
    <citation type="submission" date="2016-10" db="EMBL/GenBank/DDBJ databases">
        <authorList>
            <person name="Varghese N."/>
            <person name="Submissions S."/>
        </authorList>
    </citation>
    <scope>NUCLEOTIDE SEQUENCE [LARGE SCALE GENOMIC DNA]</scope>
    <source>
        <strain evidence="4 5">CBMB27</strain>
    </source>
</reference>
<protein>
    <submittedName>
        <fullName evidence="4">MoxR-like ATPase</fullName>
    </submittedName>
</protein>
<dbReference type="PANTHER" id="PTHR42759">
    <property type="entry name" value="MOXR FAMILY PROTEIN"/>
    <property type="match status" value="1"/>
</dbReference>
<dbReference type="GO" id="GO:0005524">
    <property type="term" value="F:ATP binding"/>
    <property type="evidence" value="ECO:0007669"/>
    <property type="project" value="InterPro"/>
</dbReference>
<dbReference type="Gene3D" id="3.40.50.300">
    <property type="entry name" value="P-loop containing nucleotide triphosphate hydrolases"/>
    <property type="match status" value="1"/>
</dbReference>
<dbReference type="Pfam" id="PF07726">
    <property type="entry name" value="AAA_3"/>
    <property type="match status" value="1"/>
</dbReference>
<dbReference type="InterPro" id="IPR041628">
    <property type="entry name" value="ChlI/MoxR_AAA_lid"/>
</dbReference>
<dbReference type="InterPro" id="IPR027417">
    <property type="entry name" value="P-loop_NTPase"/>
</dbReference>